<proteinExistence type="predicted"/>
<dbReference type="EMBL" id="JAWPEI010000005">
    <property type="protein sequence ID" value="KAK4726942.1"/>
    <property type="molecule type" value="Genomic_DNA"/>
</dbReference>
<gene>
    <name evidence="3" type="ORF">R3W88_031859</name>
</gene>
<name>A0AAV9LRE3_9SOLN</name>
<feature type="signal peptide" evidence="1">
    <location>
        <begin position="1"/>
        <end position="24"/>
    </location>
</feature>
<evidence type="ECO:0000313" key="4">
    <source>
        <dbReference type="Proteomes" id="UP001311915"/>
    </source>
</evidence>
<keyword evidence="1" id="KW-0732">Signal</keyword>
<protein>
    <recommendedName>
        <fullName evidence="2">Putative plant transposon protein domain-containing protein</fullName>
    </recommendedName>
</protein>
<reference evidence="3 4" key="1">
    <citation type="submission" date="2023-10" db="EMBL/GenBank/DDBJ databases">
        <title>Genome-Wide Identification Analysis in wild type Solanum Pinnatisectum Reveals Some Genes Defensing Phytophthora Infestans.</title>
        <authorList>
            <person name="Sun C."/>
        </authorList>
    </citation>
    <scope>NUCLEOTIDE SEQUENCE [LARGE SCALE GENOMIC DNA]</scope>
    <source>
        <strain evidence="3">LQN</strain>
        <tissue evidence="3">Leaf</tissue>
    </source>
</reference>
<feature type="chain" id="PRO_5043440660" description="Putative plant transposon protein domain-containing protein" evidence="1">
    <location>
        <begin position="25"/>
        <end position="138"/>
    </location>
</feature>
<comment type="caution">
    <text evidence="3">The sequence shown here is derived from an EMBL/GenBank/DDBJ whole genome shotgun (WGS) entry which is preliminary data.</text>
</comment>
<dbReference type="InterPro" id="IPR046796">
    <property type="entry name" value="Transposase_32_dom"/>
</dbReference>
<evidence type="ECO:0000313" key="3">
    <source>
        <dbReference type="EMBL" id="KAK4726942.1"/>
    </source>
</evidence>
<dbReference type="AlphaFoldDB" id="A0AAV9LRE3"/>
<feature type="domain" description="Putative plant transposon protein" evidence="2">
    <location>
        <begin position="6"/>
        <end position="85"/>
    </location>
</feature>
<keyword evidence="4" id="KW-1185">Reference proteome</keyword>
<organism evidence="3 4">
    <name type="scientific">Solanum pinnatisectum</name>
    <name type="common">tansyleaf nightshade</name>
    <dbReference type="NCBI Taxonomy" id="50273"/>
    <lineage>
        <taxon>Eukaryota</taxon>
        <taxon>Viridiplantae</taxon>
        <taxon>Streptophyta</taxon>
        <taxon>Embryophyta</taxon>
        <taxon>Tracheophyta</taxon>
        <taxon>Spermatophyta</taxon>
        <taxon>Magnoliopsida</taxon>
        <taxon>eudicotyledons</taxon>
        <taxon>Gunneridae</taxon>
        <taxon>Pentapetalae</taxon>
        <taxon>asterids</taxon>
        <taxon>lamiids</taxon>
        <taxon>Solanales</taxon>
        <taxon>Solanaceae</taxon>
        <taxon>Solanoideae</taxon>
        <taxon>Solaneae</taxon>
        <taxon>Solanum</taxon>
    </lineage>
</organism>
<accession>A0AAV9LRE3</accession>
<dbReference type="Proteomes" id="UP001311915">
    <property type="component" value="Unassembled WGS sequence"/>
</dbReference>
<dbReference type="Pfam" id="PF20167">
    <property type="entry name" value="Transposase_32"/>
    <property type="match status" value="1"/>
</dbReference>
<sequence length="138" mass="15389">MMPTLIPKVLLSFSAKVWWAIVHAQVRPTGNDNTLSPSLESLVACLMASYSVNVGRIIASEMRNRALNEKDGFLFPSLIGKLCRQPDTPPNKLIDRWRNAFRLIEVSKIKDVTNHPFGMKSADVGTLDVIPHLPLEIP</sequence>
<evidence type="ECO:0000256" key="1">
    <source>
        <dbReference type="SAM" id="SignalP"/>
    </source>
</evidence>
<evidence type="ECO:0000259" key="2">
    <source>
        <dbReference type="Pfam" id="PF20167"/>
    </source>
</evidence>